<organism evidence="3 4">
    <name type="scientific">[Myrmecia] bisecta</name>
    <dbReference type="NCBI Taxonomy" id="41462"/>
    <lineage>
        <taxon>Eukaryota</taxon>
        <taxon>Viridiplantae</taxon>
        <taxon>Chlorophyta</taxon>
        <taxon>core chlorophytes</taxon>
        <taxon>Trebouxiophyceae</taxon>
        <taxon>Trebouxiales</taxon>
        <taxon>Trebouxiaceae</taxon>
        <taxon>Myrmecia</taxon>
    </lineage>
</organism>
<protein>
    <recommendedName>
        <fullName evidence="5">DUF962 domain-containing protein</fullName>
    </recommendedName>
</protein>
<dbReference type="GO" id="GO:0016020">
    <property type="term" value="C:membrane"/>
    <property type="evidence" value="ECO:0007669"/>
    <property type="project" value="GOC"/>
</dbReference>
<evidence type="ECO:0000313" key="4">
    <source>
        <dbReference type="Proteomes" id="UP001489004"/>
    </source>
</evidence>
<feature type="transmembrane region" description="Helical" evidence="2">
    <location>
        <begin position="150"/>
        <end position="169"/>
    </location>
</feature>
<reference evidence="3 4" key="1">
    <citation type="journal article" date="2024" name="Nat. Commun.">
        <title>Phylogenomics reveals the evolutionary origins of lichenization in chlorophyte algae.</title>
        <authorList>
            <person name="Puginier C."/>
            <person name="Libourel C."/>
            <person name="Otte J."/>
            <person name="Skaloud P."/>
            <person name="Haon M."/>
            <person name="Grisel S."/>
            <person name="Petersen M."/>
            <person name="Berrin J.G."/>
            <person name="Delaux P.M."/>
            <person name="Dal Grande F."/>
            <person name="Keller J."/>
        </authorList>
    </citation>
    <scope>NUCLEOTIDE SEQUENCE [LARGE SCALE GENOMIC DNA]</scope>
    <source>
        <strain evidence="3 4">SAG 2043</strain>
    </source>
</reference>
<dbReference type="Pfam" id="PF06127">
    <property type="entry name" value="Mpo1-like"/>
    <property type="match status" value="1"/>
</dbReference>
<dbReference type="InterPro" id="IPR009305">
    <property type="entry name" value="Mpo1-like"/>
</dbReference>
<dbReference type="PANTHER" id="PTHR28026:SF9">
    <property type="entry name" value="2-HYDROXY-PALMITIC ACID DIOXYGENASE MPO1"/>
    <property type="match status" value="1"/>
</dbReference>
<gene>
    <name evidence="3" type="ORF">WJX72_011978</name>
</gene>
<evidence type="ECO:0000256" key="2">
    <source>
        <dbReference type="SAM" id="Phobius"/>
    </source>
</evidence>
<dbReference type="GO" id="GO:0046521">
    <property type="term" value="P:sphingoid catabolic process"/>
    <property type="evidence" value="ECO:0007669"/>
    <property type="project" value="TreeGrafter"/>
</dbReference>
<keyword evidence="2" id="KW-0472">Membrane</keyword>
<feature type="transmembrane region" description="Helical" evidence="2">
    <location>
        <begin position="24"/>
        <end position="43"/>
    </location>
</feature>
<dbReference type="EMBL" id="JALJOR010000001">
    <property type="protein sequence ID" value="KAK9830485.1"/>
    <property type="molecule type" value="Genomic_DNA"/>
</dbReference>
<sequence>MPVFNLLEQLAFYGSYHHNKWNQVIHIFFVPAIVWSAAVWMAYTGPLVPYDLRLYLGALPEQLARYAVLNLAAFCLAAYTLYYLTLEFFAGLTWGIFLGVPIWLSATAFRQLVPCAWAWALGVHVLSWIAQVWVGHIVCEKRKPALLDSFFQSLILAPLFVWVEVLFMLNYRPGLQRQLEQRVTANLAAMRAEQPAADSSKEALLGTATRPASVQ</sequence>
<feature type="region of interest" description="Disordered" evidence="1">
    <location>
        <begin position="194"/>
        <end position="215"/>
    </location>
</feature>
<keyword evidence="2" id="KW-1133">Transmembrane helix</keyword>
<feature type="transmembrane region" description="Helical" evidence="2">
    <location>
        <begin position="88"/>
        <end position="109"/>
    </location>
</feature>
<dbReference type="Proteomes" id="UP001489004">
    <property type="component" value="Unassembled WGS sequence"/>
</dbReference>
<dbReference type="GO" id="GO:0005783">
    <property type="term" value="C:endoplasmic reticulum"/>
    <property type="evidence" value="ECO:0007669"/>
    <property type="project" value="TreeGrafter"/>
</dbReference>
<comment type="caution">
    <text evidence="3">The sequence shown here is derived from an EMBL/GenBank/DDBJ whole genome shotgun (WGS) entry which is preliminary data.</text>
</comment>
<evidence type="ECO:0008006" key="5">
    <source>
        <dbReference type="Google" id="ProtNLM"/>
    </source>
</evidence>
<evidence type="ECO:0000313" key="3">
    <source>
        <dbReference type="EMBL" id="KAK9830485.1"/>
    </source>
</evidence>
<keyword evidence="2" id="KW-0812">Transmembrane</keyword>
<proteinExistence type="predicted"/>
<feature type="transmembrane region" description="Helical" evidence="2">
    <location>
        <begin position="116"/>
        <end position="138"/>
    </location>
</feature>
<name>A0AAW1RAA2_9CHLO</name>
<evidence type="ECO:0000256" key="1">
    <source>
        <dbReference type="SAM" id="MobiDB-lite"/>
    </source>
</evidence>
<accession>A0AAW1RAA2</accession>
<keyword evidence="4" id="KW-1185">Reference proteome</keyword>
<dbReference type="AlphaFoldDB" id="A0AAW1RAA2"/>
<dbReference type="PANTHER" id="PTHR28026">
    <property type="entry name" value="DUF962 DOMAIN PROTEIN (AFU_ORTHOLOGUE AFUA_8G05310)"/>
    <property type="match status" value="1"/>
</dbReference>